<reference evidence="9 10" key="1">
    <citation type="submission" date="2024-01" db="EMBL/GenBank/DDBJ databases">
        <title>The genomes of 5 underutilized Papilionoideae crops provide insights into root nodulation and disease resistance.</title>
        <authorList>
            <person name="Yuan L."/>
        </authorList>
    </citation>
    <scope>NUCLEOTIDE SEQUENCE [LARGE SCALE GENOMIC DNA]</scope>
    <source>
        <strain evidence="9">LY-2023</strain>
        <tissue evidence="9">Leaf</tissue>
    </source>
</reference>
<protein>
    <recommendedName>
        <fullName evidence="8">Protein kinase domain-containing protein</fullName>
    </recommendedName>
</protein>
<proteinExistence type="inferred from homology"/>
<dbReference type="Gene3D" id="1.10.510.10">
    <property type="entry name" value="Transferase(Phosphotransferase) domain 1"/>
    <property type="match status" value="1"/>
</dbReference>
<comment type="caution">
    <text evidence="9">The sequence shown here is derived from an EMBL/GenBank/DDBJ whole genome shotgun (WGS) entry which is preliminary data.</text>
</comment>
<keyword evidence="3" id="KW-0418">Kinase</keyword>
<dbReference type="GO" id="GO:0004674">
    <property type="term" value="F:protein serine/threonine kinase activity"/>
    <property type="evidence" value="ECO:0007669"/>
    <property type="project" value="UniProtKB-KW"/>
</dbReference>
<dbReference type="CDD" id="cd06606">
    <property type="entry name" value="STKc_MAPKKK"/>
    <property type="match status" value="1"/>
</dbReference>
<dbReference type="InterPro" id="IPR052751">
    <property type="entry name" value="Plant_MAPKKK"/>
</dbReference>
<gene>
    <name evidence="9" type="ORF">RJT34_11771</name>
</gene>
<evidence type="ECO:0000313" key="10">
    <source>
        <dbReference type="Proteomes" id="UP001359559"/>
    </source>
</evidence>
<dbReference type="InterPro" id="IPR000719">
    <property type="entry name" value="Prot_kinase_dom"/>
</dbReference>
<dbReference type="PANTHER" id="PTHR48011">
    <property type="entry name" value="CCR4-NOT TRANSCRIPTIONAL COMPLEX SUBUNIT CAF120-RELATED"/>
    <property type="match status" value="1"/>
</dbReference>
<keyword evidence="7" id="KW-0175">Coiled coil</keyword>
<dbReference type="FunFam" id="1.10.510.10:FF:001090">
    <property type="entry name" value="Serine threonine protein kinase putative"/>
    <property type="match status" value="1"/>
</dbReference>
<evidence type="ECO:0000256" key="4">
    <source>
        <dbReference type="ARBA" id="ARBA00022840"/>
    </source>
</evidence>
<keyword evidence="1" id="KW-0808">Transferase</keyword>
<keyword evidence="4 5" id="KW-0067">ATP-binding</keyword>
<dbReference type="InterPro" id="IPR008271">
    <property type="entry name" value="Ser/Thr_kinase_AS"/>
</dbReference>
<keyword evidence="2 5" id="KW-0547">Nucleotide-binding</keyword>
<dbReference type="SMART" id="SM00220">
    <property type="entry name" value="S_TKc"/>
    <property type="match status" value="1"/>
</dbReference>
<evidence type="ECO:0000256" key="6">
    <source>
        <dbReference type="RuleBase" id="RU000304"/>
    </source>
</evidence>
<dbReference type="PROSITE" id="PS00108">
    <property type="entry name" value="PROTEIN_KINASE_ST"/>
    <property type="match status" value="1"/>
</dbReference>
<evidence type="ECO:0000256" key="3">
    <source>
        <dbReference type="ARBA" id="ARBA00022777"/>
    </source>
</evidence>
<name>A0AAN9PKC3_CLITE</name>
<dbReference type="InterPro" id="IPR017441">
    <property type="entry name" value="Protein_kinase_ATP_BS"/>
</dbReference>
<dbReference type="PROSITE" id="PS00107">
    <property type="entry name" value="PROTEIN_KINASE_ATP"/>
    <property type="match status" value="1"/>
</dbReference>
<keyword evidence="6" id="KW-0723">Serine/threonine-protein kinase</keyword>
<evidence type="ECO:0000259" key="8">
    <source>
        <dbReference type="PROSITE" id="PS50011"/>
    </source>
</evidence>
<sequence length="480" mass="53435">MKTGSWVRGKCIGKGAFGIVNIAVSKNDGAVFAVKSVDNKTGLRAQLEALENEIRILRHVASPHVVAILGDDVTCEEGATFRNLHLEYMPGGTVADVDLHADVDELLLRRHAWCLVDALRHIHARGVVHCDVKGRNVLVSGDGNGNGSVSKLADFGSALQFTGEGEASPEKMVPRGSPMWMAPEVIRREYQGPESDVWSLGCTVIEMVTGKPAWENRGVDTLSRIGYSNELPEFPSVLSELGRDFLEKCLRRERSKRWSCDQLLQHPFLIPYTVAESSPRCVLDWVDSEFAESDNELEVEEVKLNSKNEENSARNRISKLATGWRVNWETQGWVMVREIASEAEPTRKEASAGEGVNWEFDNVVTVEEVTVTDEGGTCLEYSELGGIERVRNERVNGEMWQGECGECNRNHKEGCYIAGSGCDWRCRYGYGWGKLDRIIGIFSIYSFLVQAVPPNKEKVISLSLGFGSLKALVVWLRDKR</sequence>
<dbReference type="AlphaFoldDB" id="A0AAN9PKC3"/>
<organism evidence="9 10">
    <name type="scientific">Clitoria ternatea</name>
    <name type="common">Butterfly pea</name>
    <dbReference type="NCBI Taxonomy" id="43366"/>
    <lineage>
        <taxon>Eukaryota</taxon>
        <taxon>Viridiplantae</taxon>
        <taxon>Streptophyta</taxon>
        <taxon>Embryophyta</taxon>
        <taxon>Tracheophyta</taxon>
        <taxon>Spermatophyta</taxon>
        <taxon>Magnoliopsida</taxon>
        <taxon>eudicotyledons</taxon>
        <taxon>Gunneridae</taxon>
        <taxon>Pentapetalae</taxon>
        <taxon>rosids</taxon>
        <taxon>fabids</taxon>
        <taxon>Fabales</taxon>
        <taxon>Fabaceae</taxon>
        <taxon>Papilionoideae</taxon>
        <taxon>50 kb inversion clade</taxon>
        <taxon>NPAAA clade</taxon>
        <taxon>indigoferoid/millettioid clade</taxon>
        <taxon>Phaseoleae</taxon>
        <taxon>Clitoria</taxon>
    </lineage>
</organism>
<dbReference type="Proteomes" id="UP001359559">
    <property type="component" value="Unassembled WGS sequence"/>
</dbReference>
<dbReference type="GO" id="GO:0007165">
    <property type="term" value="P:signal transduction"/>
    <property type="evidence" value="ECO:0007669"/>
    <property type="project" value="TreeGrafter"/>
</dbReference>
<dbReference type="Pfam" id="PF00069">
    <property type="entry name" value="Pkinase"/>
    <property type="match status" value="1"/>
</dbReference>
<evidence type="ECO:0000313" key="9">
    <source>
        <dbReference type="EMBL" id="KAK7300919.1"/>
    </source>
</evidence>
<dbReference type="GO" id="GO:0005524">
    <property type="term" value="F:ATP binding"/>
    <property type="evidence" value="ECO:0007669"/>
    <property type="project" value="UniProtKB-UniRule"/>
</dbReference>
<evidence type="ECO:0000256" key="2">
    <source>
        <dbReference type="ARBA" id="ARBA00022741"/>
    </source>
</evidence>
<dbReference type="SUPFAM" id="SSF56112">
    <property type="entry name" value="Protein kinase-like (PK-like)"/>
    <property type="match status" value="1"/>
</dbReference>
<dbReference type="PROSITE" id="PS50011">
    <property type="entry name" value="PROTEIN_KINASE_DOM"/>
    <property type="match status" value="1"/>
</dbReference>
<feature type="binding site" evidence="5">
    <location>
        <position position="35"/>
    </location>
    <ligand>
        <name>ATP</name>
        <dbReference type="ChEBI" id="CHEBI:30616"/>
    </ligand>
</feature>
<accession>A0AAN9PKC3</accession>
<comment type="similarity">
    <text evidence="6">Belongs to the protein kinase superfamily.</text>
</comment>
<feature type="domain" description="Protein kinase" evidence="8">
    <location>
        <begin position="6"/>
        <end position="269"/>
    </location>
</feature>
<evidence type="ECO:0000256" key="5">
    <source>
        <dbReference type="PROSITE-ProRule" id="PRU10141"/>
    </source>
</evidence>
<dbReference type="EMBL" id="JAYKXN010000003">
    <property type="protein sequence ID" value="KAK7300919.1"/>
    <property type="molecule type" value="Genomic_DNA"/>
</dbReference>
<dbReference type="PANTHER" id="PTHR48011:SF7">
    <property type="entry name" value="F10K1.14 PROTEIN"/>
    <property type="match status" value="1"/>
</dbReference>
<evidence type="ECO:0000256" key="1">
    <source>
        <dbReference type="ARBA" id="ARBA00022679"/>
    </source>
</evidence>
<keyword evidence="10" id="KW-1185">Reference proteome</keyword>
<feature type="coiled-coil region" evidence="7">
    <location>
        <begin position="33"/>
        <end position="60"/>
    </location>
</feature>
<dbReference type="InterPro" id="IPR011009">
    <property type="entry name" value="Kinase-like_dom_sf"/>
</dbReference>
<evidence type="ECO:0000256" key="7">
    <source>
        <dbReference type="SAM" id="Coils"/>
    </source>
</evidence>